<keyword evidence="2" id="KW-1133">Transmembrane helix</keyword>
<evidence type="ECO:0000256" key="1">
    <source>
        <dbReference type="SAM" id="MobiDB-lite"/>
    </source>
</evidence>
<dbReference type="EMBL" id="ML005006">
    <property type="protein sequence ID" value="RKP20928.1"/>
    <property type="molecule type" value="Genomic_DNA"/>
</dbReference>
<keyword evidence="2" id="KW-0812">Transmembrane</keyword>
<protein>
    <submittedName>
        <fullName evidence="3">Uncharacterized protein</fullName>
    </submittedName>
</protein>
<feature type="compositionally biased region" description="Basic residues" evidence="1">
    <location>
        <begin position="325"/>
        <end position="341"/>
    </location>
</feature>
<gene>
    <name evidence="3" type="ORF">ROZALSC1DRAFT_20952</name>
</gene>
<name>A0A4P9YN60_ROZAC</name>
<feature type="compositionally biased region" description="Basic residues" evidence="1">
    <location>
        <begin position="291"/>
        <end position="302"/>
    </location>
</feature>
<dbReference type="Proteomes" id="UP000281549">
    <property type="component" value="Unassembled WGS sequence"/>
</dbReference>
<evidence type="ECO:0000256" key="2">
    <source>
        <dbReference type="SAM" id="Phobius"/>
    </source>
</evidence>
<reference evidence="4" key="1">
    <citation type="journal article" date="2018" name="Nat. Microbiol.">
        <title>Leveraging single-cell genomics to expand the fungal tree of life.</title>
        <authorList>
            <person name="Ahrendt S.R."/>
            <person name="Quandt C.A."/>
            <person name="Ciobanu D."/>
            <person name="Clum A."/>
            <person name="Salamov A."/>
            <person name="Andreopoulos B."/>
            <person name="Cheng J.F."/>
            <person name="Woyke T."/>
            <person name="Pelin A."/>
            <person name="Henrissat B."/>
            <person name="Reynolds N.K."/>
            <person name="Benny G.L."/>
            <person name="Smith M.E."/>
            <person name="James T.Y."/>
            <person name="Grigoriev I.V."/>
        </authorList>
    </citation>
    <scope>NUCLEOTIDE SEQUENCE [LARGE SCALE GENOMIC DNA]</scope>
    <source>
        <strain evidence="4">CSF55</strain>
    </source>
</reference>
<feature type="compositionally biased region" description="Basic and acidic residues" evidence="1">
    <location>
        <begin position="306"/>
        <end position="316"/>
    </location>
</feature>
<sequence>MNYSYRGITYSFDYYARNFNSLSACYKSTILCYNIYRNLIFFILASTLFALPTLSNSGRPLARVARRSRQFFQERPPTARITCNDFQRSAINTVSQKVATHHSFVSSPSLSSISPRMHFQLIEPVRQSRYTMQQGFSFSQPPALERVNLEHIVKQRSPLLRQETRYALNILENEPAKVIPQLQPNEKHVTPTPTPSHSFSQSKELRKIQNPSRVVEPLPDLVNPTLVPVTNAHENFGQEHKITLNQNIEKSQETNLIVYSNKVPSAKDSIRSKRNFIQENIDGVSANAKKTPSKSRSPRKTNAKILKSDNRKRDQEYFAENSKNLKPHALKPHTSVRRPGN</sequence>
<dbReference type="AlphaFoldDB" id="A0A4P9YN60"/>
<keyword evidence="2" id="KW-0472">Membrane</keyword>
<accession>A0A4P9YN60</accession>
<evidence type="ECO:0000313" key="4">
    <source>
        <dbReference type="Proteomes" id="UP000281549"/>
    </source>
</evidence>
<evidence type="ECO:0000313" key="3">
    <source>
        <dbReference type="EMBL" id="RKP20928.1"/>
    </source>
</evidence>
<proteinExistence type="predicted"/>
<feature type="transmembrane region" description="Helical" evidence="2">
    <location>
        <begin position="35"/>
        <end position="54"/>
    </location>
</feature>
<feature type="region of interest" description="Disordered" evidence="1">
    <location>
        <begin position="281"/>
        <end position="341"/>
    </location>
</feature>
<organism evidence="3 4">
    <name type="scientific">Rozella allomycis (strain CSF55)</name>
    <dbReference type="NCBI Taxonomy" id="988480"/>
    <lineage>
        <taxon>Eukaryota</taxon>
        <taxon>Fungi</taxon>
        <taxon>Fungi incertae sedis</taxon>
        <taxon>Cryptomycota</taxon>
        <taxon>Cryptomycota incertae sedis</taxon>
        <taxon>Rozella</taxon>
    </lineage>
</organism>